<keyword evidence="2" id="KW-1185">Reference proteome</keyword>
<organism evidence="1 2">
    <name type="scientific">Candidatus Magnetobacterium casense</name>
    <dbReference type="NCBI Taxonomy" id="1455061"/>
    <lineage>
        <taxon>Bacteria</taxon>
        <taxon>Pseudomonadati</taxon>
        <taxon>Nitrospirota</taxon>
        <taxon>Thermodesulfovibrionia</taxon>
        <taxon>Thermodesulfovibrionales</taxon>
        <taxon>Candidatus Magnetobacteriaceae</taxon>
        <taxon>Candidatus Magnetobacterium</taxon>
    </lineage>
</organism>
<gene>
    <name evidence="1" type="ORF">HWQ67_16380</name>
</gene>
<sequence>MNQECLPVVKPTIEEIQEQFILWRRNRRCRGSVPDQLWEAAVSLAGDYSIGHICKVLGLNHRQLKRRVQEHNGNGYPEAGRSCHFVELAVSSPGPDMVSSPEADVMSKLESGSEYVMEMEDEKGGKLRVHMKGEGCGFNPLEMAKAFWGRDK</sequence>
<accession>A0ABS6S420</accession>
<evidence type="ECO:0000313" key="2">
    <source>
        <dbReference type="Proteomes" id="UP001196980"/>
    </source>
</evidence>
<reference evidence="1 2" key="1">
    <citation type="journal article" date="2020" name="J Geophys Res Biogeosci">
        <title>Magnetotaxis as an Adaptation to Enable Bacterial Shuttling of Microbial Sulfur and Sulfur Cycling Across Aquatic Oxic#Anoxic Interfaces.</title>
        <authorList>
            <person name="Li J."/>
            <person name="Liu P."/>
            <person name="Wang J."/>
            <person name="Roberts A.P."/>
            <person name="Pan Y."/>
        </authorList>
    </citation>
    <scope>NUCLEOTIDE SEQUENCE [LARGE SCALE GENOMIC DNA]</scope>
    <source>
        <strain evidence="1 2">MYR-1_YQ</strain>
    </source>
</reference>
<dbReference type="EMBL" id="JABXWD010000465">
    <property type="protein sequence ID" value="MBV6343158.1"/>
    <property type="molecule type" value="Genomic_DNA"/>
</dbReference>
<evidence type="ECO:0000313" key="1">
    <source>
        <dbReference type="EMBL" id="MBV6343158.1"/>
    </source>
</evidence>
<name>A0ABS6S420_9BACT</name>
<dbReference type="Proteomes" id="UP001196980">
    <property type="component" value="Unassembled WGS sequence"/>
</dbReference>
<proteinExistence type="predicted"/>
<dbReference type="RefSeq" id="WP_218253763.1">
    <property type="nucleotide sequence ID" value="NZ_JABXWD010000465.1"/>
</dbReference>
<protein>
    <recommendedName>
        <fullName evidence="3">Transposase</fullName>
    </recommendedName>
</protein>
<evidence type="ECO:0008006" key="3">
    <source>
        <dbReference type="Google" id="ProtNLM"/>
    </source>
</evidence>
<comment type="caution">
    <text evidence="1">The sequence shown here is derived from an EMBL/GenBank/DDBJ whole genome shotgun (WGS) entry which is preliminary data.</text>
</comment>